<organism evidence="5 6">
    <name type="scientific">Armillaria ostoyae</name>
    <name type="common">Armillaria root rot fungus</name>
    <dbReference type="NCBI Taxonomy" id="47428"/>
    <lineage>
        <taxon>Eukaryota</taxon>
        <taxon>Fungi</taxon>
        <taxon>Dikarya</taxon>
        <taxon>Basidiomycota</taxon>
        <taxon>Agaricomycotina</taxon>
        <taxon>Agaricomycetes</taxon>
        <taxon>Agaricomycetidae</taxon>
        <taxon>Agaricales</taxon>
        <taxon>Marasmiineae</taxon>
        <taxon>Physalacriaceae</taxon>
        <taxon>Armillaria</taxon>
    </lineage>
</organism>
<feature type="domain" description="CCHC-type" evidence="4">
    <location>
        <begin position="180"/>
        <end position="193"/>
    </location>
</feature>
<evidence type="ECO:0000256" key="1">
    <source>
        <dbReference type="PROSITE-ProRule" id="PRU00047"/>
    </source>
</evidence>
<evidence type="ECO:0000256" key="3">
    <source>
        <dbReference type="SAM" id="MobiDB-lite"/>
    </source>
</evidence>
<proteinExistence type="predicted"/>
<gene>
    <name evidence="5" type="ORF">ARMOST_22201</name>
</gene>
<keyword evidence="6" id="KW-1185">Reference proteome</keyword>
<sequence>MANSLYNLMKLRMERLNPPAGKTSRDPANPYTLEEVMASGLDVLQGVFSSMDRKRDEARGLDKTASSTRELHGTRLGTRNNSSTSESAVKQEDVGGILASMKDIFEQQVQQAQQEQQRIAALEKAFIEQQKTITSFLQQQQQQMQLQQYNSYNACPASSGFGGAPRQMNSGVSSLNRFDCWFCGESGHLNAECLTRMDYLNTGKIVMVKGRACLLDGGEFPADIRDPLPKNRINEYYAWQEKNVSQNVLITGSSTPGLLNVMGLLAALLQEKQDLEREVYELRSQNVNAAPGPQMRSRGYDTDKTGRELPTEEERKQGFSKRSMKVGGDEPPGSVCSEFADFTH</sequence>
<keyword evidence="1" id="KW-0863">Zinc-finger</keyword>
<evidence type="ECO:0000313" key="6">
    <source>
        <dbReference type="Proteomes" id="UP000219338"/>
    </source>
</evidence>
<dbReference type="Proteomes" id="UP000219338">
    <property type="component" value="Unassembled WGS sequence"/>
</dbReference>
<dbReference type="GO" id="GO:0008270">
    <property type="term" value="F:zinc ion binding"/>
    <property type="evidence" value="ECO:0007669"/>
    <property type="project" value="UniProtKB-KW"/>
</dbReference>
<evidence type="ECO:0000259" key="4">
    <source>
        <dbReference type="PROSITE" id="PS50158"/>
    </source>
</evidence>
<dbReference type="InterPro" id="IPR001878">
    <property type="entry name" value="Znf_CCHC"/>
</dbReference>
<feature type="coiled-coil region" evidence="2">
    <location>
        <begin position="258"/>
        <end position="285"/>
    </location>
</feature>
<dbReference type="GO" id="GO:0003676">
    <property type="term" value="F:nucleic acid binding"/>
    <property type="evidence" value="ECO:0007669"/>
    <property type="project" value="InterPro"/>
</dbReference>
<accession>A0A284SC67</accession>
<dbReference type="AlphaFoldDB" id="A0A284SC67"/>
<reference evidence="6" key="1">
    <citation type="journal article" date="2017" name="Nat. Ecol. Evol.">
        <title>Genome expansion and lineage-specific genetic innovations in the forest pathogenic fungi Armillaria.</title>
        <authorList>
            <person name="Sipos G."/>
            <person name="Prasanna A.N."/>
            <person name="Walter M.C."/>
            <person name="O'Connor E."/>
            <person name="Balint B."/>
            <person name="Krizsan K."/>
            <person name="Kiss B."/>
            <person name="Hess J."/>
            <person name="Varga T."/>
            <person name="Slot J."/>
            <person name="Riley R."/>
            <person name="Boka B."/>
            <person name="Rigling D."/>
            <person name="Barry K."/>
            <person name="Lee J."/>
            <person name="Mihaltcheva S."/>
            <person name="LaButti K."/>
            <person name="Lipzen A."/>
            <person name="Waldron R."/>
            <person name="Moloney N.M."/>
            <person name="Sperisen C."/>
            <person name="Kredics L."/>
            <person name="Vagvoelgyi C."/>
            <person name="Patrignani A."/>
            <person name="Fitzpatrick D."/>
            <person name="Nagy I."/>
            <person name="Doyle S."/>
            <person name="Anderson J.B."/>
            <person name="Grigoriev I.V."/>
            <person name="Gueldener U."/>
            <person name="Muensterkoetter M."/>
            <person name="Nagy L.G."/>
        </authorList>
    </citation>
    <scope>NUCLEOTIDE SEQUENCE [LARGE SCALE GENOMIC DNA]</scope>
    <source>
        <strain evidence="6">C18/9</strain>
    </source>
</reference>
<evidence type="ECO:0000313" key="5">
    <source>
        <dbReference type="EMBL" id="SJL18604.1"/>
    </source>
</evidence>
<name>A0A284SC67_ARMOS</name>
<dbReference type="PROSITE" id="PS50158">
    <property type="entry name" value="ZF_CCHC"/>
    <property type="match status" value="1"/>
</dbReference>
<feature type="coiled-coil region" evidence="2">
    <location>
        <begin position="105"/>
        <end position="132"/>
    </location>
</feature>
<feature type="region of interest" description="Disordered" evidence="3">
    <location>
        <begin position="289"/>
        <end position="344"/>
    </location>
</feature>
<feature type="compositionally biased region" description="Basic and acidic residues" evidence="3">
    <location>
        <begin position="298"/>
        <end position="317"/>
    </location>
</feature>
<dbReference type="EMBL" id="FUEG01000064">
    <property type="protein sequence ID" value="SJL18604.1"/>
    <property type="molecule type" value="Genomic_DNA"/>
</dbReference>
<evidence type="ECO:0000256" key="2">
    <source>
        <dbReference type="SAM" id="Coils"/>
    </source>
</evidence>
<dbReference type="OrthoDB" id="2979592at2759"/>
<protein>
    <recommendedName>
        <fullName evidence="4">CCHC-type domain-containing protein</fullName>
    </recommendedName>
</protein>
<keyword evidence="1" id="KW-0479">Metal-binding</keyword>
<keyword evidence="2" id="KW-0175">Coiled coil</keyword>
<keyword evidence="1" id="KW-0862">Zinc</keyword>